<keyword evidence="2" id="KW-1185">Reference proteome</keyword>
<reference evidence="1 2" key="1">
    <citation type="journal article" date="2012" name="Science">
        <title>The Paleozoic origin of enzymatic lignin decomposition reconstructed from 31 fungal genomes.</title>
        <authorList>
            <person name="Floudas D."/>
            <person name="Binder M."/>
            <person name="Riley R."/>
            <person name="Barry K."/>
            <person name="Blanchette R.A."/>
            <person name="Henrissat B."/>
            <person name="Martinez A.T."/>
            <person name="Otillar R."/>
            <person name="Spatafora J.W."/>
            <person name="Yadav J.S."/>
            <person name="Aerts A."/>
            <person name="Benoit I."/>
            <person name="Boyd A."/>
            <person name="Carlson A."/>
            <person name="Copeland A."/>
            <person name="Coutinho P.M."/>
            <person name="de Vries R.P."/>
            <person name="Ferreira P."/>
            <person name="Findley K."/>
            <person name="Foster B."/>
            <person name="Gaskell J."/>
            <person name="Glotzer D."/>
            <person name="Gorecki P."/>
            <person name="Heitman J."/>
            <person name="Hesse C."/>
            <person name="Hori C."/>
            <person name="Igarashi K."/>
            <person name="Jurgens J.A."/>
            <person name="Kallen N."/>
            <person name="Kersten P."/>
            <person name="Kohler A."/>
            <person name="Kuees U."/>
            <person name="Kumar T.K.A."/>
            <person name="Kuo A."/>
            <person name="LaButti K."/>
            <person name="Larrondo L.F."/>
            <person name="Lindquist E."/>
            <person name="Ling A."/>
            <person name="Lombard V."/>
            <person name="Lucas S."/>
            <person name="Lundell T."/>
            <person name="Martin R."/>
            <person name="McLaughlin D.J."/>
            <person name="Morgenstern I."/>
            <person name="Morin E."/>
            <person name="Murat C."/>
            <person name="Nagy L.G."/>
            <person name="Nolan M."/>
            <person name="Ohm R.A."/>
            <person name="Patyshakuliyeva A."/>
            <person name="Rokas A."/>
            <person name="Ruiz-Duenas F.J."/>
            <person name="Sabat G."/>
            <person name="Salamov A."/>
            <person name="Samejima M."/>
            <person name="Schmutz J."/>
            <person name="Slot J.C."/>
            <person name="St John F."/>
            <person name="Stenlid J."/>
            <person name="Sun H."/>
            <person name="Sun S."/>
            <person name="Syed K."/>
            <person name="Tsang A."/>
            <person name="Wiebenga A."/>
            <person name="Young D."/>
            <person name="Pisabarro A."/>
            <person name="Eastwood D.C."/>
            <person name="Martin F."/>
            <person name="Cullen D."/>
            <person name="Grigoriev I.V."/>
            <person name="Hibbett D.S."/>
        </authorList>
    </citation>
    <scope>NUCLEOTIDE SEQUENCE [LARGE SCALE GENOMIC DNA]</scope>
    <source>
        <strain evidence="1 2">MD-104</strain>
    </source>
</reference>
<name>A0A2H3K246_WOLCO</name>
<gene>
    <name evidence="1" type="ORF">WOLCODRAFT_164247</name>
</gene>
<dbReference type="AlphaFoldDB" id="A0A2H3K246"/>
<sequence>MPRAPTQASEQLSQIRCIAGSKPGVLDPSQRDRLLGGRGSTLSFAYQHASTASESLVAPLPPEALEQSRVFVIETIGQEQTLCREVPGAILGPGIESEEPSRWPRTVYICGEPVTCSRDQWNIYKLDPKYRCSITVDGALISEVAKVKEGQGSVDETTMSIVMTGGDKITAKTKKRSPSVVSQRFVQDFKEQLIIVDDADMDVDVVTVENRGLKRTGRVMLISQ</sequence>
<dbReference type="EMBL" id="KB468135">
    <property type="protein sequence ID" value="PCH43114.1"/>
    <property type="molecule type" value="Genomic_DNA"/>
</dbReference>
<proteinExistence type="predicted"/>
<feature type="non-terminal residue" evidence="1">
    <location>
        <position position="224"/>
    </location>
</feature>
<evidence type="ECO:0000313" key="1">
    <source>
        <dbReference type="EMBL" id="PCH43114.1"/>
    </source>
</evidence>
<protein>
    <submittedName>
        <fullName evidence="1">Uncharacterized protein</fullName>
    </submittedName>
</protein>
<dbReference type="STRING" id="742152.A0A2H3K246"/>
<dbReference type="OrthoDB" id="3265210at2759"/>
<organism evidence="1 2">
    <name type="scientific">Wolfiporia cocos (strain MD-104)</name>
    <name type="common">Brown rot fungus</name>
    <dbReference type="NCBI Taxonomy" id="742152"/>
    <lineage>
        <taxon>Eukaryota</taxon>
        <taxon>Fungi</taxon>
        <taxon>Dikarya</taxon>
        <taxon>Basidiomycota</taxon>
        <taxon>Agaricomycotina</taxon>
        <taxon>Agaricomycetes</taxon>
        <taxon>Polyporales</taxon>
        <taxon>Phaeolaceae</taxon>
        <taxon>Wolfiporia</taxon>
    </lineage>
</organism>
<accession>A0A2H3K246</accession>
<evidence type="ECO:0000313" key="2">
    <source>
        <dbReference type="Proteomes" id="UP000218811"/>
    </source>
</evidence>
<dbReference type="Proteomes" id="UP000218811">
    <property type="component" value="Unassembled WGS sequence"/>
</dbReference>